<comment type="similarity">
    <text evidence="1">Belongs to the histidine acid phosphatase family.</text>
</comment>
<dbReference type="Proteomes" id="UP001265746">
    <property type="component" value="Unassembled WGS sequence"/>
</dbReference>
<gene>
    <name evidence="4" type="ORF">N8I77_007933</name>
</gene>
<dbReference type="AlphaFoldDB" id="A0AAD9SD19"/>
<reference evidence="4" key="1">
    <citation type="submission" date="2023-06" db="EMBL/GenBank/DDBJ databases">
        <authorList>
            <person name="Noh H."/>
        </authorList>
    </citation>
    <scope>NUCLEOTIDE SEQUENCE</scope>
    <source>
        <strain evidence="4">DUCC20226</strain>
    </source>
</reference>
<dbReference type="InterPro" id="IPR000560">
    <property type="entry name" value="His_Pase_clade-2"/>
</dbReference>
<proteinExistence type="inferred from homology"/>
<evidence type="ECO:0000256" key="3">
    <source>
        <dbReference type="ARBA" id="ARBA00022801"/>
    </source>
</evidence>
<dbReference type="Gene3D" id="3.40.50.1240">
    <property type="entry name" value="Phosphoglycerate mutase-like"/>
    <property type="match status" value="1"/>
</dbReference>
<dbReference type="EMBL" id="JAUJFL010000004">
    <property type="protein sequence ID" value="KAK2605057.1"/>
    <property type="molecule type" value="Genomic_DNA"/>
</dbReference>
<protein>
    <recommendedName>
        <fullName evidence="2">3-phytase</fullName>
        <ecNumber evidence="2">3.1.3.8</ecNumber>
    </recommendedName>
</protein>
<evidence type="ECO:0000256" key="2">
    <source>
        <dbReference type="ARBA" id="ARBA00012632"/>
    </source>
</evidence>
<dbReference type="PANTHER" id="PTHR11567:SF110">
    <property type="entry name" value="2-PHOSPHOXYLOSE PHOSPHATASE 1"/>
    <property type="match status" value="1"/>
</dbReference>
<evidence type="ECO:0000313" key="4">
    <source>
        <dbReference type="EMBL" id="KAK2605057.1"/>
    </source>
</evidence>
<dbReference type="InterPro" id="IPR050645">
    <property type="entry name" value="Histidine_acid_phosphatase"/>
</dbReference>
<dbReference type="EC" id="3.1.3.8" evidence="2"/>
<evidence type="ECO:0000313" key="5">
    <source>
        <dbReference type="Proteomes" id="UP001265746"/>
    </source>
</evidence>
<dbReference type="InterPro" id="IPR033379">
    <property type="entry name" value="Acid_Pase_AS"/>
</dbReference>
<dbReference type="InterPro" id="IPR029033">
    <property type="entry name" value="His_PPase_superfam"/>
</dbReference>
<keyword evidence="3" id="KW-0378">Hydrolase</keyword>
<dbReference type="PROSITE" id="PS00616">
    <property type="entry name" value="HIS_ACID_PHOSPHAT_1"/>
    <property type="match status" value="1"/>
</dbReference>
<accession>A0AAD9SD19</accession>
<dbReference type="PANTHER" id="PTHR11567">
    <property type="entry name" value="ACID PHOSPHATASE-RELATED"/>
    <property type="match status" value="1"/>
</dbReference>
<comment type="caution">
    <text evidence="4">The sequence shown here is derived from an EMBL/GenBank/DDBJ whole genome shotgun (WGS) entry which is preliminary data.</text>
</comment>
<sequence length="501" mass="55539">MTTLQPRKPYTDEELKVLYPSGLELVQAQVLLRHGERTPVSARFQNVGLHPYWPYCKSASHLRNVVLEANKDGVVFSALEWKKRLESFGVGTDSPLLATGATGGVDDICEMGMLTDKGRETTHSLGKRLRELYVKQLGFLPEIIDSSEFMYLRATPVPRALESLQQTFVGLYPEDKRTADFPPPTILLRNLSEEQLLPNEGGCARFRTLMKAYAKRTADRWNSSEEMDYLNSVYGKYMPEGTRVAVDAKPRLSGIMDTVNSTLAHGPETKLPDIFYDTKAVETMEKINVEEWFAGFKESREYRTLGMGSLLGDITERIVANVEASNLGSQDNTVVKFGMSGCHDTTLAGTLASLGAYETQRWPPYTSHVALEVFRKSTAASAARASSEKDVPAMNAAAANKPISPPGKTLPTIGRKALQEMTEDELKRIEGHYVRIRYNDEPVTIPGCKAAGNHLEGDESFCTLAAFKSIVDKITPKNWKTECSKVDKDNILPAKPEPAGY</sequence>
<dbReference type="Pfam" id="PF00328">
    <property type="entry name" value="His_Phos_2"/>
    <property type="match status" value="1"/>
</dbReference>
<evidence type="ECO:0000256" key="1">
    <source>
        <dbReference type="ARBA" id="ARBA00005375"/>
    </source>
</evidence>
<organism evidence="4 5">
    <name type="scientific">Phomopsis amygdali</name>
    <name type="common">Fusicoccum amygdali</name>
    <dbReference type="NCBI Taxonomy" id="1214568"/>
    <lineage>
        <taxon>Eukaryota</taxon>
        <taxon>Fungi</taxon>
        <taxon>Dikarya</taxon>
        <taxon>Ascomycota</taxon>
        <taxon>Pezizomycotina</taxon>
        <taxon>Sordariomycetes</taxon>
        <taxon>Sordariomycetidae</taxon>
        <taxon>Diaporthales</taxon>
        <taxon>Diaporthaceae</taxon>
        <taxon>Diaporthe</taxon>
    </lineage>
</organism>
<keyword evidence="5" id="KW-1185">Reference proteome</keyword>
<dbReference type="CDD" id="cd07061">
    <property type="entry name" value="HP_HAP_like"/>
    <property type="match status" value="1"/>
</dbReference>
<dbReference type="SUPFAM" id="SSF53254">
    <property type="entry name" value="Phosphoglycerate mutase-like"/>
    <property type="match status" value="1"/>
</dbReference>
<dbReference type="GO" id="GO:0016158">
    <property type="term" value="F:inositol hexakisphosphate 3-phosphatase activity"/>
    <property type="evidence" value="ECO:0007669"/>
    <property type="project" value="UniProtKB-EC"/>
</dbReference>
<name>A0AAD9SD19_PHOAM</name>